<keyword evidence="1" id="KW-0472">Membrane</keyword>
<feature type="signal peptide" evidence="2">
    <location>
        <begin position="1"/>
        <end position="31"/>
    </location>
</feature>
<evidence type="ECO:0000313" key="3">
    <source>
        <dbReference type="EMBL" id="CAG6761163.1"/>
    </source>
</evidence>
<sequence length="121" mass="13819">MSWRAKWQYSALGALPYNHFLLLCILQQASSRAPFLEPPKPRTPRFYSNDISFFSPSNISLKKSFGSILTKNSVSSFLKSAEFGILEILDMGPLFLPILFFHIILHFIMTVSCVFLLLPFN</sequence>
<name>A0A8D9A7L6_9HEMI</name>
<evidence type="ECO:0000256" key="1">
    <source>
        <dbReference type="SAM" id="Phobius"/>
    </source>
</evidence>
<evidence type="ECO:0000256" key="2">
    <source>
        <dbReference type="SAM" id="SignalP"/>
    </source>
</evidence>
<feature type="chain" id="PRO_5034461236" evidence="2">
    <location>
        <begin position="32"/>
        <end position="121"/>
    </location>
</feature>
<dbReference type="EMBL" id="HBUF01558510">
    <property type="protein sequence ID" value="CAG6761163.1"/>
    <property type="molecule type" value="Transcribed_RNA"/>
</dbReference>
<keyword evidence="2" id="KW-0732">Signal</keyword>
<proteinExistence type="predicted"/>
<keyword evidence="1" id="KW-0812">Transmembrane</keyword>
<organism evidence="3">
    <name type="scientific">Cacopsylla melanoneura</name>
    <dbReference type="NCBI Taxonomy" id="428564"/>
    <lineage>
        <taxon>Eukaryota</taxon>
        <taxon>Metazoa</taxon>
        <taxon>Ecdysozoa</taxon>
        <taxon>Arthropoda</taxon>
        <taxon>Hexapoda</taxon>
        <taxon>Insecta</taxon>
        <taxon>Pterygota</taxon>
        <taxon>Neoptera</taxon>
        <taxon>Paraneoptera</taxon>
        <taxon>Hemiptera</taxon>
        <taxon>Sternorrhyncha</taxon>
        <taxon>Psylloidea</taxon>
        <taxon>Psyllidae</taxon>
        <taxon>Psyllinae</taxon>
        <taxon>Cacopsylla</taxon>
    </lineage>
</organism>
<dbReference type="AlphaFoldDB" id="A0A8D9A7L6"/>
<accession>A0A8D9A7L6</accession>
<keyword evidence="1" id="KW-1133">Transmembrane helix</keyword>
<protein>
    <submittedName>
        <fullName evidence="3">Uncharacterized protein</fullName>
    </submittedName>
</protein>
<feature type="transmembrane region" description="Helical" evidence="1">
    <location>
        <begin position="94"/>
        <end position="118"/>
    </location>
</feature>
<reference evidence="3" key="1">
    <citation type="submission" date="2021-05" db="EMBL/GenBank/DDBJ databases">
        <authorList>
            <person name="Alioto T."/>
            <person name="Alioto T."/>
            <person name="Gomez Garrido J."/>
        </authorList>
    </citation>
    <scope>NUCLEOTIDE SEQUENCE</scope>
</reference>